<dbReference type="InterPro" id="IPR013766">
    <property type="entry name" value="Thioredoxin_domain"/>
</dbReference>
<comment type="function">
    <text evidence="1">Thiol-specific peroxidase that catalyzes the reduction of hydrogen peroxide and organic hydroperoxides to water and alcohols, respectively. Plays a role in cell protection against oxidative stress by detoxifying peroxides and as sensor of hydrogen peroxide-mediated signaling events.</text>
</comment>
<evidence type="ECO:0000256" key="11">
    <source>
        <dbReference type="ARBA" id="ARBA00049091"/>
    </source>
</evidence>
<proteinExistence type="inferred from homology"/>
<dbReference type="Pfam" id="PF00578">
    <property type="entry name" value="AhpC-TSA"/>
    <property type="match status" value="1"/>
</dbReference>
<dbReference type="GO" id="GO:0034599">
    <property type="term" value="P:cellular response to oxidative stress"/>
    <property type="evidence" value="ECO:0007669"/>
    <property type="project" value="TreeGrafter"/>
</dbReference>
<evidence type="ECO:0000256" key="9">
    <source>
        <dbReference type="ARBA" id="ARBA00038489"/>
    </source>
</evidence>
<comment type="catalytic activity">
    <reaction evidence="11">
        <text>a hydroperoxide + [thioredoxin]-dithiol = an alcohol + [thioredoxin]-disulfide + H2O</text>
        <dbReference type="Rhea" id="RHEA:62620"/>
        <dbReference type="Rhea" id="RHEA-COMP:10698"/>
        <dbReference type="Rhea" id="RHEA-COMP:10700"/>
        <dbReference type="ChEBI" id="CHEBI:15377"/>
        <dbReference type="ChEBI" id="CHEBI:29950"/>
        <dbReference type="ChEBI" id="CHEBI:30879"/>
        <dbReference type="ChEBI" id="CHEBI:35924"/>
        <dbReference type="ChEBI" id="CHEBI:50058"/>
        <dbReference type="EC" id="1.11.1.24"/>
    </reaction>
</comment>
<dbReference type="GO" id="GO:0005737">
    <property type="term" value="C:cytoplasm"/>
    <property type="evidence" value="ECO:0007669"/>
    <property type="project" value="TreeGrafter"/>
</dbReference>
<dbReference type="SUPFAM" id="SSF52833">
    <property type="entry name" value="Thioredoxin-like"/>
    <property type="match status" value="1"/>
</dbReference>
<gene>
    <name evidence="13" type="ORF">VZ95_17730</name>
</gene>
<dbReference type="EMBL" id="LAJY01000579">
    <property type="protein sequence ID" value="KJV08451.1"/>
    <property type="molecule type" value="Genomic_DNA"/>
</dbReference>
<evidence type="ECO:0000256" key="10">
    <source>
        <dbReference type="ARBA" id="ARBA00042639"/>
    </source>
</evidence>
<evidence type="ECO:0000256" key="5">
    <source>
        <dbReference type="ARBA" id="ARBA00023002"/>
    </source>
</evidence>
<evidence type="ECO:0000313" key="14">
    <source>
        <dbReference type="Proteomes" id="UP000033774"/>
    </source>
</evidence>
<dbReference type="PATRIC" id="fig|552518.3.peg.3619"/>
<organism evidence="13 14">
    <name type="scientific">Elstera litoralis</name>
    <dbReference type="NCBI Taxonomy" id="552518"/>
    <lineage>
        <taxon>Bacteria</taxon>
        <taxon>Pseudomonadati</taxon>
        <taxon>Pseudomonadota</taxon>
        <taxon>Alphaproteobacteria</taxon>
        <taxon>Rhodospirillales</taxon>
        <taxon>Rhodospirillaceae</taxon>
        <taxon>Elstera</taxon>
    </lineage>
</organism>
<protein>
    <recommendedName>
        <fullName evidence="2">thioredoxin-dependent peroxiredoxin</fullName>
        <ecNumber evidence="2">1.11.1.24</ecNumber>
    </recommendedName>
    <alternativeName>
        <fullName evidence="8">Thioredoxin peroxidase</fullName>
    </alternativeName>
    <alternativeName>
        <fullName evidence="10">Thioredoxin-dependent peroxiredoxin Bcp</fullName>
    </alternativeName>
</protein>
<name>A0A0F3INW4_9PROT</name>
<evidence type="ECO:0000256" key="8">
    <source>
        <dbReference type="ARBA" id="ARBA00032824"/>
    </source>
</evidence>
<keyword evidence="7" id="KW-0676">Redox-active center</keyword>
<keyword evidence="6" id="KW-1015">Disulfide bond</keyword>
<comment type="similarity">
    <text evidence="9">Belongs to the peroxiredoxin family. BCP/PrxQ subfamily.</text>
</comment>
<comment type="caution">
    <text evidence="13">The sequence shown here is derived from an EMBL/GenBank/DDBJ whole genome shotgun (WGS) entry which is preliminary data.</text>
</comment>
<dbReference type="PANTHER" id="PTHR42801">
    <property type="entry name" value="THIOREDOXIN-DEPENDENT PEROXIDE REDUCTASE"/>
    <property type="match status" value="1"/>
</dbReference>
<keyword evidence="3" id="KW-0575">Peroxidase</keyword>
<dbReference type="InterPro" id="IPR036249">
    <property type="entry name" value="Thioredoxin-like_sf"/>
</dbReference>
<accession>A0A0F3INW4</accession>
<keyword evidence="5" id="KW-0560">Oxidoreductase</keyword>
<evidence type="ECO:0000256" key="1">
    <source>
        <dbReference type="ARBA" id="ARBA00003330"/>
    </source>
</evidence>
<dbReference type="GO" id="GO:0008379">
    <property type="term" value="F:thioredoxin peroxidase activity"/>
    <property type="evidence" value="ECO:0007669"/>
    <property type="project" value="TreeGrafter"/>
</dbReference>
<dbReference type="GO" id="GO:0045454">
    <property type="term" value="P:cell redox homeostasis"/>
    <property type="evidence" value="ECO:0007669"/>
    <property type="project" value="TreeGrafter"/>
</dbReference>
<keyword evidence="14" id="KW-1185">Reference proteome</keyword>
<evidence type="ECO:0000256" key="7">
    <source>
        <dbReference type="ARBA" id="ARBA00023284"/>
    </source>
</evidence>
<evidence type="ECO:0000256" key="3">
    <source>
        <dbReference type="ARBA" id="ARBA00022559"/>
    </source>
</evidence>
<dbReference type="OrthoDB" id="9809746at2"/>
<dbReference type="AlphaFoldDB" id="A0A0F3INW4"/>
<evidence type="ECO:0000256" key="6">
    <source>
        <dbReference type="ARBA" id="ARBA00023157"/>
    </source>
</evidence>
<evidence type="ECO:0000313" key="13">
    <source>
        <dbReference type="EMBL" id="KJV08451.1"/>
    </source>
</evidence>
<dbReference type="Gene3D" id="3.40.30.10">
    <property type="entry name" value="Glutaredoxin"/>
    <property type="match status" value="1"/>
</dbReference>
<dbReference type="EC" id="1.11.1.24" evidence="2"/>
<reference evidence="13" key="1">
    <citation type="submission" date="2015-03" db="EMBL/GenBank/DDBJ databases">
        <title>Draft genome sequence of Elstera litoralis.</title>
        <authorList>
            <person name="Rahalkar M.C."/>
            <person name="Dhakephalkar P.K."/>
            <person name="Pore S.D."/>
            <person name="Arora P."/>
            <person name="Kapse N.G."/>
            <person name="Pandit P.S."/>
        </authorList>
    </citation>
    <scope>NUCLEOTIDE SEQUENCE [LARGE SCALE GENOMIC DNA]</scope>
    <source>
        <strain evidence="13">Dia-1</strain>
    </source>
</reference>
<dbReference type="PANTHER" id="PTHR42801:SF7">
    <property type="entry name" value="SLL1159 PROTEIN"/>
    <property type="match status" value="1"/>
</dbReference>
<evidence type="ECO:0000256" key="4">
    <source>
        <dbReference type="ARBA" id="ARBA00022862"/>
    </source>
</evidence>
<evidence type="ECO:0000256" key="2">
    <source>
        <dbReference type="ARBA" id="ARBA00013017"/>
    </source>
</evidence>
<dbReference type="InterPro" id="IPR050924">
    <property type="entry name" value="Peroxiredoxin_BCP/PrxQ"/>
</dbReference>
<dbReference type="PROSITE" id="PS51352">
    <property type="entry name" value="THIOREDOXIN_2"/>
    <property type="match status" value="1"/>
</dbReference>
<sequence length="226" mass="24359">MLDPYARLASAGSLAAALDQLADELTARQMPEARAVFEQLLAWLRSGPLVGQALQVGDQAPGFLLPDYRGRLVSSTELLADGPIVLSFFRGGWCPYCGLEMAALEEALPEISGRARLVGVTPEAGSFPNQTILDNRLSYPLLADLDNGLALAFGLVFRMPQAVIDVYRARGLDLAARQGNDAWMVPVPGTFVIDRAGIIRFAFADPDYRKRVDPGAVIAALTEIET</sequence>
<dbReference type="RefSeq" id="WP_045777042.1">
    <property type="nucleotide sequence ID" value="NZ_LAJY01000579.1"/>
</dbReference>
<evidence type="ECO:0000259" key="12">
    <source>
        <dbReference type="PROSITE" id="PS51352"/>
    </source>
</evidence>
<dbReference type="CDD" id="cd02970">
    <property type="entry name" value="PRX_like2"/>
    <property type="match status" value="1"/>
</dbReference>
<feature type="domain" description="Thioredoxin" evidence="12">
    <location>
        <begin position="54"/>
        <end position="226"/>
    </location>
</feature>
<dbReference type="Proteomes" id="UP000033774">
    <property type="component" value="Unassembled WGS sequence"/>
</dbReference>
<dbReference type="InterPro" id="IPR000866">
    <property type="entry name" value="AhpC/TSA"/>
</dbReference>
<keyword evidence="4" id="KW-0049">Antioxidant</keyword>